<dbReference type="EMBL" id="JAQQWM010000006">
    <property type="protein sequence ID" value="KAK8060155.1"/>
    <property type="molecule type" value="Genomic_DNA"/>
</dbReference>
<proteinExistence type="predicted"/>
<keyword evidence="4 6" id="KW-0472">Membrane</keyword>
<accession>A0ABR1UQ21</accession>
<reference evidence="7 8" key="1">
    <citation type="submission" date="2023-01" db="EMBL/GenBank/DDBJ databases">
        <title>Analysis of 21 Apiospora genomes using comparative genomics revels a genus with tremendous synthesis potential of carbohydrate active enzymes and secondary metabolites.</title>
        <authorList>
            <person name="Sorensen T."/>
        </authorList>
    </citation>
    <scope>NUCLEOTIDE SEQUENCE [LARGE SCALE GENOMIC DNA]</scope>
    <source>
        <strain evidence="7 8">CBS 83171</strain>
    </source>
</reference>
<dbReference type="InterPro" id="IPR051415">
    <property type="entry name" value="LAAT-1"/>
</dbReference>
<feature type="transmembrane region" description="Helical" evidence="6">
    <location>
        <begin position="207"/>
        <end position="229"/>
    </location>
</feature>
<feature type="region of interest" description="Disordered" evidence="5">
    <location>
        <begin position="268"/>
        <end position="288"/>
    </location>
</feature>
<sequence>MGSFLDMMEDRCAELQRVGYTNFFVSILIIIGILFSYLLQHYRIISRGTSEGISPYFVLLGVTSANSQFANIIALPQSRADVECCKQVSGLECAAGLLGIAQIGVQWICFAIILVLFLVFFRRDETAPEDEDDDVIDPNQPTWRTAIGVAAACLVHGLLVVIITASLALGAPDYLAMWANILGIMSASLAAIQYVPQIWTTYHLKHAGSLSIPMMCVQTPGGFLFAASLGARLGWAGWSSWGVYVLTAVMQGIVLAMAIGYEWPSHRGHGHEEPATTRPAFNRRTTPRVLPSPGPYSAHLQAYAETQEEIEAALDREAVQGLGENQPLLAPGGIGSSGVR</sequence>
<feature type="transmembrane region" description="Helical" evidence="6">
    <location>
        <begin position="146"/>
        <end position="169"/>
    </location>
</feature>
<evidence type="ECO:0000256" key="6">
    <source>
        <dbReference type="SAM" id="Phobius"/>
    </source>
</evidence>
<feature type="transmembrane region" description="Helical" evidence="6">
    <location>
        <begin position="175"/>
        <end position="195"/>
    </location>
</feature>
<feature type="transmembrane region" description="Helical" evidence="6">
    <location>
        <begin position="94"/>
        <end position="121"/>
    </location>
</feature>
<keyword evidence="2 6" id="KW-0812">Transmembrane</keyword>
<feature type="transmembrane region" description="Helical" evidence="6">
    <location>
        <begin position="52"/>
        <end position="74"/>
    </location>
</feature>
<organism evidence="7 8">
    <name type="scientific">Apiospora saccharicola</name>
    <dbReference type="NCBI Taxonomy" id="335842"/>
    <lineage>
        <taxon>Eukaryota</taxon>
        <taxon>Fungi</taxon>
        <taxon>Dikarya</taxon>
        <taxon>Ascomycota</taxon>
        <taxon>Pezizomycotina</taxon>
        <taxon>Sordariomycetes</taxon>
        <taxon>Xylariomycetidae</taxon>
        <taxon>Amphisphaeriales</taxon>
        <taxon>Apiosporaceae</taxon>
        <taxon>Apiospora</taxon>
    </lineage>
</organism>
<gene>
    <name evidence="7" type="ORF">PG996_010085</name>
</gene>
<keyword evidence="8" id="KW-1185">Reference proteome</keyword>
<evidence type="ECO:0000256" key="1">
    <source>
        <dbReference type="ARBA" id="ARBA00004141"/>
    </source>
</evidence>
<dbReference type="Gene3D" id="1.20.1280.290">
    <property type="match status" value="2"/>
</dbReference>
<dbReference type="Pfam" id="PF04193">
    <property type="entry name" value="PQ-loop"/>
    <property type="match status" value="2"/>
</dbReference>
<feature type="transmembrane region" description="Helical" evidence="6">
    <location>
        <begin position="241"/>
        <end position="261"/>
    </location>
</feature>
<evidence type="ECO:0000256" key="3">
    <source>
        <dbReference type="ARBA" id="ARBA00022989"/>
    </source>
</evidence>
<keyword evidence="3 6" id="KW-1133">Transmembrane helix</keyword>
<name>A0ABR1UQ21_9PEZI</name>
<dbReference type="PANTHER" id="PTHR16201:SF11">
    <property type="entry name" value="PQ-LOOP REPEAT-CONTAINING PROTEIN"/>
    <property type="match status" value="1"/>
</dbReference>
<evidence type="ECO:0000313" key="8">
    <source>
        <dbReference type="Proteomes" id="UP001446871"/>
    </source>
</evidence>
<dbReference type="InterPro" id="IPR006603">
    <property type="entry name" value="PQ-loop_rpt"/>
</dbReference>
<evidence type="ECO:0000256" key="5">
    <source>
        <dbReference type="SAM" id="MobiDB-lite"/>
    </source>
</evidence>
<evidence type="ECO:0008006" key="9">
    <source>
        <dbReference type="Google" id="ProtNLM"/>
    </source>
</evidence>
<dbReference type="SMART" id="SM00679">
    <property type="entry name" value="CTNS"/>
    <property type="match status" value="2"/>
</dbReference>
<dbReference type="Proteomes" id="UP001446871">
    <property type="component" value="Unassembled WGS sequence"/>
</dbReference>
<comment type="caution">
    <text evidence="7">The sequence shown here is derived from an EMBL/GenBank/DDBJ whole genome shotgun (WGS) entry which is preliminary data.</text>
</comment>
<evidence type="ECO:0000256" key="2">
    <source>
        <dbReference type="ARBA" id="ARBA00022692"/>
    </source>
</evidence>
<protein>
    <recommendedName>
        <fullName evidence="9">PQ loop repeat protein</fullName>
    </recommendedName>
</protein>
<evidence type="ECO:0000313" key="7">
    <source>
        <dbReference type="EMBL" id="KAK8060155.1"/>
    </source>
</evidence>
<dbReference type="PANTHER" id="PTHR16201">
    <property type="entry name" value="SEVEN TRANSMEMBRANE PROTEIN 1-RELATED"/>
    <property type="match status" value="1"/>
</dbReference>
<evidence type="ECO:0000256" key="4">
    <source>
        <dbReference type="ARBA" id="ARBA00023136"/>
    </source>
</evidence>
<feature type="transmembrane region" description="Helical" evidence="6">
    <location>
        <begin position="20"/>
        <end position="40"/>
    </location>
</feature>
<comment type="subcellular location">
    <subcellularLocation>
        <location evidence="1">Membrane</location>
        <topology evidence="1">Multi-pass membrane protein</topology>
    </subcellularLocation>
</comment>